<dbReference type="PANTHER" id="PTHR23073">
    <property type="entry name" value="26S PROTEASOME REGULATORY SUBUNIT"/>
    <property type="match status" value="1"/>
</dbReference>
<dbReference type="GO" id="GO:0016887">
    <property type="term" value="F:ATP hydrolysis activity"/>
    <property type="evidence" value="ECO:0007669"/>
    <property type="project" value="InterPro"/>
</dbReference>
<dbReference type="Gene3D" id="3.40.50.300">
    <property type="entry name" value="P-loop containing nucleotide triphosphate hydrolases"/>
    <property type="match status" value="1"/>
</dbReference>
<dbReference type="Pfam" id="PF00004">
    <property type="entry name" value="AAA"/>
    <property type="match status" value="1"/>
</dbReference>
<evidence type="ECO:0000256" key="3">
    <source>
        <dbReference type="ARBA" id="ARBA00022840"/>
    </source>
</evidence>
<dbReference type="InterPro" id="IPR027417">
    <property type="entry name" value="P-loop_NTPase"/>
</dbReference>
<evidence type="ECO:0000256" key="2">
    <source>
        <dbReference type="ARBA" id="ARBA00022741"/>
    </source>
</evidence>
<reference evidence="5 6" key="1">
    <citation type="journal article" date="2015" name="Stand. Genomic Sci.">
        <title>Genomic Encyclopedia of Bacterial and Archaeal Type Strains, Phase III: the genomes of soil and plant-associated and newly described type strains.</title>
        <authorList>
            <person name="Whitman W.B."/>
            <person name="Woyke T."/>
            <person name="Klenk H.P."/>
            <person name="Zhou Y."/>
            <person name="Lilburn T.G."/>
            <person name="Beck B.J."/>
            <person name="De Vos P."/>
            <person name="Vandamme P."/>
            <person name="Eisen J.A."/>
            <person name="Garrity G."/>
            <person name="Hugenholtz P."/>
            <person name="Kyrpides N.C."/>
        </authorList>
    </citation>
    <scope>NUCLEOTIDE SEQUENCE [LARGE SCALE GENOMIC DNA]</scope>
    <source>
        <strain evidence="5 6">CGMCC 1.10947</strain>
    </source>
</reference>
<dbReference type="GO" id="GO:0005524">
    <property type="term" value="F:ATP binding"/>
    <property type="evidence" value="ECO:0007669"/>
    <property type="project" value="UniProtKB-KW"/>
</dbReference>
<dbReference type="InterPro" id="IPR003959">
    <property type="entry name" value="ATPase_AAA_core"/>
</dbReference>
<keyword evidence="2" id="KW-0547">Nucleotide-binding</keyword>
<evidence type="ECO:0000313" key="6">
    <source>
        <dbReference type="Proteomes" id="UP000317176"/>
    </source>
</evidence>
<comment type="caution">
    <text evidence="5">The sequence shown here is derived from an EMBL/GenBank/DDBJ whole genome shotgun (WGS) entry which is preliminary data.</text>
</comment>
<proteinExistence type="inferred from homology"/>
<dbReference type="SMART" id="SM00382">
    <property type="entry name" value="AAA"/>
    <property type="match status" value="1"/>
</dbReference>
<dbReference type="Proteomes" id="UP000317176">
    <property type="component" value="Unassembled WGS sequence"/>
</dbReference>
<protein>
    <submittedName>
        <fullName evidence="5">ATPase family protein associated with various cellular activities (AAA)</fullName>
    </submittedName>
</protein>
<evidence type="ECO:0000256" key="1">
    <source>
        <dbReference type="ARBA" id="ARBA00006914"/>
    </source>
</evidence>
<feature type="domain" description="AAA+ ATPase" evidence="4">
    <location>
        <begin position="240"/>
        <end position="368"/>
    </location>
</feature>
<dbReference type="Gene3D" id="1.10.8.60">
    <property type="match status" value="1"/>
</dbReference>
<evidence type="ECO:0000259" key="4">
    <source>
        <dbReference type="SMART" id="SM00382"/>
    </source>
</evidence>
<name>A0A562KUB1_9BRAD</name>
<dbReference type="EMBL" id="VLKL01000019">
    <property type="protein sequence ID" value="TWH98998.1"/>
    <property type="molecule type" value="Genomic_DNA"/>
</dbReference>
<gene>
    <name evidence="5" type="ORF">IQ17_05577</name>
</gene>
<evidence type="ECO:0000313" key="5">
    <source>
        <dbReference type="EMBL" id="TWH98998.1"/>
    </source>
</evidence>
<sequence length="458" mass="50251">MERLAQAEEQDQEHETEGEHAYAFGVLDAYFEGFPLSKLVTTTRQFPGHMRVDVQAALDKLLGAHIDLLGLAEESYDALSFARLLRDDRSAVPIAPLQYSDVDIGEGNPSRCLDNGLWLCEQDGLRHAVLLCANRESRREPGIRIEIMVSAGSAGAAVVQRCFGALEDAVQSARTYRGKILSLEESSNYRGESRGINVHRLPTVGRDEVILPERTLQLLDRNVLNFVNTRDQLRRLGQSTRKGILLYGPPGTGKTHTIRYLATHLPGHTTLIITAEQIGLLSAYMGLARLLQPAMVVIEDVDLIARDRRNMGPCEEPLLNRLLNEMDGLKQDADILFVLTTNRPQDLEAALAGRPGRIDQAIEVPLPDESGRSKLVRLYGKELPLDDAIVIEAARRSEGTSCAFIKELMRRLAQASLARDGGNSTVSADIDEALDDMLFSGGRLNARLLGGAQAMAAG</sequence>
<organism evidence="5 6">
    <name type="scientific">Bradyrhizobium daqingense</name>
    <dbReference type="NCBI Taxonomy" id="993502"/>
    <lineage>
        <taxon>Bacteria</taxon>
        <taxon>Pseudomonadati</taxon>
        <taxon>Pseudomonadota</taxon>
        <taxon>Alphaproteobacteria</taxon>
        <taxon>Hyphomicrobiales</taxon>
        <taxon>Nitrobacteraceae</taxon>
        <taxon>Bradyrhizobium</taxon>
    </lineage>
</organism>
<dbReference type="InterPro" id="IPR050221">
    <property type="entry name" value="26S_Proteasome_ATPase"/>
</dbReference>
<dbReference type="InterPro" id="IPR003593">
    <property type="entry name" value="AAA+_ATPase"/>
</dbReference>
<keyword evidence="3" id="KW-0067">ATP-binding</keyword>
<keyword evidence="6" id="KW-1185">Reference proteome</keyword>
<accession>A0A562KUB1</accession>
<dbReference type="SUPFAM" id="SSF52540">
    <property type="entry name" value="P-loop containing nucleoside triphosphate hydrolases"/>
    <property type="match status" value="1"/>
</dbReference>
<comment type="similarity">
    <text evidence="1">Belongs to the AAA ATPase family.</text>
</comment>
<dbReference type="CDD" id="cd19481">
    <property type="entry name" value="RecA-like_protease"/>
    <property type="match status" value="1"/>
</dbReference>
<dbReference type="AlphaFoldDB" id="A0A562KUB1"/>